<dbReference type="eggNOG" id="COG0790">
    <property type="taxonomic scope" value="Bacteria"/>
</dbReference>
<comment type="caution">
    <text evidence="3">The sequence shown here is derived from an EMBL/GenBank/DDBJ whole genome shotgun (WGS) entry which is preliminary data.</text>
</comment>
<evidence type="ECO:0000313" key="3">
    <source>
        <dbReference type="EMBL" id="EPZ15760.1"/>
    </source>
</evidence>
<dbReference type="SMART" id="SM00671">
    <property type="entry name" value="SEL1"/>
    <property type="match status" value="2"/>
</dbReference>
<dbReference type="Pfam" id="PF08238">
    <property type="entry name" value="Sel1"/>
    <property type="match status" value="2"/>
</dbReference>
<feature type="domain" description="Bacteriophage T5 Orf172 DNA-binding" evidence="2">
    <location>
        <begin position="1"/>
        <end position="78"/>
    </location>
</feature>
<dbReference type="InterPro" id="IPR011990">
    <property type="entry name" value="TPR-like_helical_dom_sf"/>
</dbReference>
<dbReference type="InterPro" id="IPR051726">
    <property type="entry name" value="Chitin_Synth_Reg"/>
</dbReference>
<organism evidence="3 4">
    <name type="scientific">Thauera terpenica 58Eu</name>
    <dbReference type="NCBI Taxonomy" id="1348657"/>
    <lineage>
        <taxon>Bacteria</taxon>
        <taxon>Pseudomonadati</taxon>
        <taxon>Pseudomonadota</taxon>
        <taxon>Betaproteobacteria</taxon>
        <taxon>Rhodocyclales</taxon>
        <taxon>Zoogloeaceae</taxon>
        <taxon>Thauera</taxon>
    </lineage>
</organism>
<dbReference type="Gene3D" id="1.25.40.10">
    <property type="entry name" value="Tetratricopeptide repeat domain"/>
    <property type="match status" value="1"/>
</dbReference>
<name>S9ZEM7_9RHOO</name>
<gene>
    <name evidence="3" type="ORF">M622_14185</name>
</gene>
<dbReference type="Pfam" id="PF10544">
    <property type="entry name" value="T5orf172"/>
    <property type="match status" value="1"/>
</dbReference>
<keyword evidence="1" id="KW-0677">Repeat</keyword>
<evidence type="ECO:0000259" key="2">
    <source>
        <dbReference type="SMART" id="SM00974"/>
    </source>
</evidence>
<evidence type="ECO:0000256" key="1">
    <source>
        <dbReference type="ARBA" id="ARBA00022737"/>
    </source>
</evidence>
<sequence length="353" mass="39463">MVKVGKTTRSPAERAAELSAATGLPTPFIVVYEQLFEDCTEAEAFVHALLASKGFRVAENREFFSAPANEVVRAIALAPGAIDVDINQEGGEGAGLIPTAVTGGALANLKPPVTPSPEPWRALYEEAENHYGGFGDYLKDYEEALRLYKQAAILGCLDAYLRLGQMHHLGEGVRADTNAALKYYKEGARKGLLYCYWKMGEIYLYTEAIKGSEGNEGISKTEKCFELYMKACRTQLGDKNECVLKFDLLVLDAIFILSNDAPWRKFKDSKDILEIMNKIWRFFIEFREPLIRECERRIQLDEDMYKDLEELGHGDMRTPGDVSIYQQLAEILRSKGAKPNNASQPSTYIAGTE</sequence>
<accession>S9ZEM7</accession>
<dbReference type="Proteomes" id="UP000015455">
    <property type="component" value="Unassembled WGS sequence"/>
</dbReference>
<dbReference type="PANTHER" id="PTHR46430:SF2">
    <property type="entry name" value="CHITIN SYNTHASE REGULATORY FACTOR 4"/>
    <property type="match status" value="1"/>
</dbReference>
<dbReference type="EMBL" id="ATJV01000050">
    <property type="protein sequence ID" value="EPZ15760.1"/>
    <property type="molecule type" value="Genomic_DNA"/>
</dbReference>
<proteinExistence type="predicted"/>
<dbReference type="PANTHER" id="PTHR46430">
    <property type="entry name" value="PROTEIN SKT5-RELATED"/>
    <property type="match status" value="1"/>
</dbReference>
<dbReference type="InterPro" id="IPR018306">
    <property type="entry name" value="Phage_T5_Orf172_DNA-bd"/>
</dbReference>
<reference evidence="3 4" key="1">
    <citation type="submission" date="2013-06" db="EMBL/GenBank/DDBJ databases">
        <title>Draft genome sequence of Thauera terpenica.</title>
        <authorList>
            <person name="Liu B."/>
            <person name="Frostegard A.H."/>
            <person name="Shapleigh J.P."/>
        </authorList>
    </citation>
    <scope>NUCLEOTIDE SEQUENCE [LARGE SCALE GENOMIC DNA]</scope>
    <source>
        <strain evidence="3 4">58Eu</strain>
    </source>
</reference>
<evidence type="ECO:0000313" key="4">
    <source>
        <dbReference type="Proteomes" id="UP000015455"/>
    </source>
</evidence>
<dbReference type="STRING" id="1348657.M622_14185"/>
<dbReference type="SUPFAM" id="SSF81901">
    <property type="entry name" value="HCP-like"/>
    <property type="match status" value="1"/>
</dbReference>
<dbReference type="AlphaFoldDB" id="S9ZEM7"/>
<dbReference type="SMART" id="SM00974">
    <property type="entry name" value="T5orf172"/>
    <property type="match status" value="1"/>
</dbReference>
<protein>
    <recommendedName>
        <fullName evidence="2">Bacteriophage T5 Orf172 DNA-binding domain-containing protein</fullName>
    </recommendedName>
</protein>
<dbReference type="InterPro" id="IPR006597">
    <property type="entry name" value="Sel1-like"/>
</dbReference>
<keyword evidence="4" id="KW-1185">Reference proteome</keyword>